<proteinExistence type="predicted"/>
<keyword evidence="5" id="KW-0418">Kinase</keyword>
<protein>
    <recommendedName>
        <fullName evidence="2">histidine kinase</fullName>
        <ecNumber evidence="2">2.7.13.3</ecNumber>
    </recommendedName>
</protein>
<name>A0A9E9C8J4_9CYAN</name>
<dbReference type="GO" id="GO:0005886">
    <property type="term" value="C:plasma membrane"/>
    <property type="evidence" value="ECO:0007669"/>
    <property type="project" value="TreeGrafter"/>
</dbReference>
<dbReference type="AlphaFoldDB" id="A0A9E9C8J4"/>
<reference evidence="11" key="1">
    <citation type="submission" date="2022-12" db="EMBL/GenBank/DDBJ databases">
        <title>Polyphasic identification of a Novel Hot-Spring Cyanobacterium Ocullathermofonsia sinensis gen nov. sp. nov. and Genomic Insights on its Adaptations to the Thermal Habitat.</title>
        <authorList>
            <person name="Daroch M."/>
            <person name="Tang J."/>
            <person name="Jiang Y."/>
        </authorList>
    </citation>
    <scope>NUCLEOTIDE SEQUENCE</scope>
    <source>
        <strain evidence="11">PKUAC-SCTA174</strain>
    </source>
</reference>
<dbReference type="SUPFAM" id="SSF54631">
    <property type="entry name" value="CBS-domain pair"/>
    <property type="match status" value="1"/>
</dbReference>
<evidence type="ECO:0000256" key="6">
    <source>
        <dbReference type="ARBA" id="ARBA00023012"/>
    </source>
</evidence>
<dbReference type="InterPro" id="IPR036097">
    <property type="entry name" value="HisK_dim/P_sf"/>
</dbReference>
<dbReference type="GO" id="GO:0005524">
    <property type="term" value="F:ATP binding"/>
    <property type="evidence" value="ECO:0007669"/>
    <property type="project" value="UniProtKB-KW"/>
</dbReference>
<dbReference type="InterPro" id="IPR011006">
    <property type="entry name" value="CheY-like_superfamily"/>
</dbReference>
<comment type="caution">
    <text evidence="7">Lacks conserved residue(s) required for the propagation of feature annotation.</text>
</comment>
<dbReference type="Gene3D" id="1.10.287.130">
    <property type="match status" value="1"/>
</dbReference>
<evidence type="ECO:0000259" key="10">
    <source>
        <dbReference type="PROSITE" id="PS50110"/>
    </source>
</evidence>
<evidence type="ECO:0000256" key="8">
    <source>
        <dbReference type="SAM" id="MobiDB-lite"/>
    </source>
</evidence>
<evidence type="ECO:0000313" key="11">
    <source>
        <dbReference type="EMBL" id="WAL58502.1"/>
    </source>
</evidence>
<feature type="domain" description="Response regulatory" evidence="10">
    <location>
        <begin position="699"/>
        <end position="812"/>
    </location>
</feature>
<evidence type="ECO:0000256" key="7">
    <source>
        <dbReference type="PROSITE-ProRule" id="PRU00169"/>
    </source>
</evidence>
<dbReference type="InterPro" id="IPR001789">
    <property type="entry name" value="Sig_transdc_resp-reg_receiver"/>
</dbReference>
<dbReference type="InterPro" id="IPR003594">
    <property type="entry name" value="HATPase_dom"/>
</dbReference>
<dbReference type="Proteomes" id="UP001163152">
    <property type="component" value="Chromosome"/>
</dbReference>
<dbReference type="InterPro" id="IPR046342">
    <property type="entry name" value="CBS_dom_sf"/>
</dbReference>
<gene>
    <name evidence="11" type="ORF">OXH18_15055</name>
</gene>
<dbReference type="PRINTS" id="PR00344">
    <property type="entry name" value="BCTRLSENSOR"/>
</dbReference>
<dbReference type="CDD" id="cd00082">
    <property type="entry name" value="HisKA"/>
    <property type="match status" value="1"/>
</dbReference>
<dbReference type="PROSITE" id="PS50110">
    <property type="entry name" value="RESPONSE_REGULATORY"/>
    <property type="match status" value="1"/>
</dbReference>
<sequence>MNTVSLREFVLSVSACVETTSLIDVWQLFQAGHHQLVVVNTQQHPLGVFTLQHWLHFCLSDRPSKTLHLQDTGLQNSRTRRVERAEQLTRDSRLTGVQSEVELFRCVLDPSSTLALVLDYLDPVVVLPMDWQLEQLQPYFAAIDQPWVLIDAIGQYVGMVDRLRLLQRLTSPTLSPGFSSKLSPTSPTPIAREMTVSPSAIDPPEALHPCGSTMPAIDPLIDLLERIPVPLMLQTSNGRIITQNLVWRQQVSSLQDPTHLGREVAVVLESTHWEQSDAPTDSMAHPLTHLQDAAVASDLDMLQPSSWQKPRGTAASRHVGVCRLSSEPNGCVCVCPLKNGQERIWKFLKVPMGLTSARTTEHSLDPQARGTQTDSTNNLTQFKLATLGFNPDPEWRSLAQTEFLWLILAHDITEQHQIARELAAKNADLVQLNRLKDEFLSCISHELKTPLTAVLGLSSLLKDQALGKLNERQSRYARLIHQSGRHLISIVNDILDLTRIETGQMELTLEPVRIETICRSAYQQARQLHSAGNSTDPANPTDTVSRFHLEICDQLETLVADELRLRQMLCHLLSNALKFTAPEGEIGLRIEKWEGWIAFTVWDTGIGIPVDKQHLIFQKFQQLESPMTRQFEGTGLGLVLTQRLARLHGGDITFTSIEGQGSEFTLLLPPSPPQATAEQKEDAKRHTPSPNLITSQNRLMLVVEADPSLIESTSHQILELGYRVAIARSGTEALEKIRRLQPAIVFLNPLLPLLSGWDVLTLLKADEETRHIPVVITATRADREQASQNGANAFLSLPIRAEALQRCTNRLVEQFTAEPSANSPSLTVLYLNGNTLPSSEVSTVEITPAASDDSLSDLQDLTSLLHPYQCRVLEVEDLDQADLLAQVWNPNVIVIGGTFAEPLLYMRQLVNYPELAALPIVTLTVEITHAANVTPGLSVFPCLVSAERSDPPTQPQPIQQPTSSALWQVIQMAAGIHWTPHILIADVSALEDAWASAAPSDLYPQAHYSPNPPRSLNSTQALVHYMQMAGFRSSVGHSWQQVVQQLEHHSVDLLLLCVHSSSNLHPLFLDIIETIERLNPKPPILVWNCRSDADPASREDMQQFQQRWSTIATDILPASLPVPELLTRINQVLTER</sequence>
<keyword evidence="6" id="KW-0902">Two-component regulatory system</keyword>
<dbReference type="RefSeq" id="WP_268607921.1">
    <property type="nucleotide sequence ID" value="NZ_CP113797.1"/>
</dbReference>
<evidence type="ECO:0000256" key="2">
    <source>
        <dbReference type="ARBA" id="ARBA00012438"/>
    </source>
</evidence>
<evidence type="ECO:0000256" key="1">
    <source>
        <dbReference type="ARBA" id="ARBA00000085"/>
    </source>
</evidence>
<dbReference type="CDD" id="cd16922">
    <property type="entry name" value="HATPase_EvgS-ArcB-TorS-like"/>
    <property type="match status" value="1"/>
</dbReference>
<dbReference type="KEGG" id="tsin:OXH18_15055"/>
<dbReference type="SUPFAM" id="SSF47384">
    <property type="entry name" value="Homodimeric domain of signal transducing histidine kinase"/>
    <property type="match status" value="1"/>
</dbReference>
<keyword evidence="11" id="KW-0547">Nucleotide-binding</keyword>
<keyword evidence="11" id="KW-0067">ATP-binding</keyword>
<keyword evidence="12" id="KW-1185">Reference proteome</keyword>
<feature type="domain" description="Histidine kinase" evidence="9">
    <location>
        <begin position="442"/>
        <end position="672"/>
    </location>
</feature>
<dbReference type="Pfam" id="PF02518">
    <property type="entry name" value="HATPase_c"/>
    <property type="match status" value="1"/>
</dbReference>
<dbReference type="SMART" id="SM00448">
    <property type="entry name" value="REC"/>
    <property type="match status" value="1"/>
</dbReference>
<dbReference type="SUPFAM" id="SSF52172">
    <property type="entry name" value="CheY-like"/>
    <property type="match status" value="1"/>
</dbReference>
<dbReference type="InterPro" id="IPR036890">
    <property type="entry name" value="HATPase_C_sf"/>
</dbReference>
<dbReference type="InterPro" id="IPR003661">
    <property type="entry name" value="HisK_dim/P_dom"/>
</dbReference>
<evidence type="ECO:0000256" key="3">
    <source>
        <dbReference type="ARBA" id="ARBA00022553"/>
    </source>
</evidence>
<evidence type="ECO:0000313" key="12">
    <source>
        <dbReference type="Proteomes" id="UP001163152"/>
    </source>
</evidence>
<evidence type="ECO:0000256" key="5">
    <source>
        <dbReference type="ARBA" id="ARBA00022777"/>
    </source>
</evidence>
<dbReference type="PROSITE" id="PS50109">
    <property type="entry name" value="HIS_KIN"/>
    <property type="match status" value="1"/>
</dbReference>
<dbReference type="SMART" id="SM00388">
    <property type="entry name" value="HisKA"/>
    <property type="match status" value="1"/>
</dbReference>
<evidence type="ECO:0000256" key="4">
    <source>
        <dbReference type="ARBA" id="ARBA00022679"/>
    </source>
</evidence>
<dbReference type="Pfam" id="PF00512">
    <property type="entry name" value="HisKA"/>
    <property type="match status" value="1"/>
</dbReference>
<dbReference type="Gene3D" id="3.30.565.10">
    <property type="entry name" value="Histidine kinase-like ATPase, C-terminal domain"/>
    <property type="match status" value="1"/>
</dbReference>
<evidence type="ECO:0000259" key="9">
    <source>
        <dbReference type="PROSITE" id="PS50109"/>
    </source>
</evidence>
<keyword evidence="4" id="KW-0808">Transferase</keyword>
<dbReference type="GO" id="GO:0009927">
    <property type="term" value="F:histidine phosphotransfer kinase activity"/>
    <property type="evidence" value="ECO:0007669"/>
    <property type="project" value="TreeGrafter"/>
</dbReference>
<dbReference type="PANTHER" id="PTHR43047">
    <property type="entry name" value="TWO-COMPONENT HISTIDINE PROTEIN KINASE"/>
    <property type="match status" value="1"/>
</dbReference>
<comment type="catalytic activity">
    <reaction evidence="1">
        <text>ATP + protein L-histidine = ADP + protein N-phospho-L-histidine.</text>
        <dbReference type="EC" id="2.7.13.3"/>
    </reaction>
</comment>
<accession>A0A9E9C8J4</accession>
<dbReference type="EMBL" id="CP113797">
    <property type="protein sequence ID" value="WAL58502.1"/>
    <property type="molecule type" value="Genomic_DNA"/>
</dbReference>
<feature type="region of interest" description="Disordered" evidence="8">
    <location>
        <begin position="671"/>
        <end position="690"/>
    </location>
</feature>
<keyword evidence="3" id="KW-0597">Phosphoprotein</keyword>
<dbReference type="SMART" id="SM00387">
    <property type="entry name" value="HATPase_c"/>
    <property type="match status" value="1"/>
</dbReference>
<organism evidence="11 12">
    <name type="scientific">Thermocoleostomius sinensis A174</name>
    <dbReference type="NCBI Taxonomy" id="2016057"/>
    <lineage>
        <taxon>Bacteria</taxon>
        <taxon>Bacillati</taxon>
        <taxon>Cyanobacteriota</taxon>
        <taxon>Cyanophyceae</taxon>
        <taxon>Oculatellales</taxon>
        <taxon>Oculatellaceae</taxon>
        <taxon>Thermocoleostomius</taxon>
    </lineage>
</organism>
<dbReference type="GO" id="GO:0000155">
    <property type="term" value="F:phosphorelay sensor kinase activity"/>
    <property type="evidence" value="ECO:0007669"/>
    <property type="project" value="InterPro"/>
</dbReference>
<dbReference type="PANTHER" id="PTHR43047:SF63">
    <property type="entry name" value="HISTIDINE KINASE"/>
    <property type="match status" value="1"/>
</dbReference>
<dbReference type="SUPFAM" id="SSF55874">
    <property type="entry name" value="ATPase domain of HSP90 chaperone/DNA topoisomerase II/histidine kinase"/>
    <property type="match status" value="1"/>
</dbReference>
<dbReference type="InterPro" id="IPR004358">
    <property type="entry name" value="Sig_transdc_His_kin-like_C"/>
</dbReference>
<dbReference type="InterPro" id="IPR005467">
    <property type="entry name" value="His_kinase_dom"/>
</dbReference>
<dbReference type="EC" id="2.7.13.3" evidence="2"/>
<dbReference type="Gene3D" id="3.40.50.2300">
    <property type="match status" value="1"/>
</dbReference>
<dbReference type="Pfam" id="PF00072">
    <property type="entry name" value="Response_reg"/>
    <property type="match status" value="1"/>
</dbReference>